<accession>A0AAW7LN21</accession>
<gene>
    <name evidence="2" type="ORF">DC496_10235</name>
</gene>
<comment type="caution">
    <text evidence="2">The sequence shown here is derived from an EMBL/GenBank/DDBJ whole genome shotgun (WGS) entry which is preliminary data.</text>
</comment>
<protein>
    <submittedName>
        <fullName evidence="2">Uncharacterized protein</fullName>
    </submittedName>
</protein>
<reference evidence="2" key="2">
    <citation type="journal article" date="2022" name="3 Biotech.">
        <title>Isomaltooligosaccharides utilization and genomic characterization of human infant anti-inflammatory Bifidobacterium longum and Bifidobacterium breve strains.</title>
        <authorList>
            <person name="Sharma S."/>
            <person name="Singh S."/>
            <person name="Chaudhary V."/>
            <person name="Mantri S."/>
            <person name="Chander A."/>
            <person name="Maurya R."/>
            <person name="Rajarammohan S."/>
            <person name="Singh R.P."/>
            <person name="Rishi P."/>
            <person name="Bishnoi M."/>
            <person name="Bhadada S.K."/>
            <person name="Kondepudi K.K."/>
        </authorList>
    </citation>
    <scope>NUCLEOTIDE SEQUENCE</scope>
    <source>
        <strain evidence="2">Bif11</strain>
    </source>
</reference>
<dbReference type="AlphaFoldDB" id="A0AAW7LN21"/>
<proteinExistence type="predicted"/>
<organism evidence="2 3">
    <name type="scientific">Bifidobacterium breve</name>
    <dbReference type="NCBI Taxonomy" id="1685"/>
    <lineage>
        <taxon>Bacteria</taxon>
        <taxon>Bacillati</taxon>
        <taxon>Actinomycetota</taxon>
        <taxon>Actinomycetes</taxon>
        <taxon>Bifidobacteriales</taxon>
        <taxon>Bifidobacteriaceae</taxon>
        <taxon>Bifidobacterium</taxon>
    </lineage>
</organism>
<evidence type="ECO:0000313" key="2">
    <source>
        <dbReference type="EMBL" id="MDN4188678.1"/>
    </source>
</evidence>
<sequence length="79" mass="8658">MPSWRIAATRSTASSCSPPRARSPKPQTRCSRSDFKSSRRPLRFGNIESQGPSRLQGADSRISGSLLPFRGAGHSVKRM</sequence>
<feature type="compositionally biased region" description="Low complexity" evidence="1">
    <location>
        <begin position="1"/>
        <end position="26"/>
    </location>
</feature>
<evidence type="ECO:0000256" key="1">
    <source>
        <dbReference type="SAM" id="MobiDB-lite"/>
    </source>
</evidence>
<feature type="region of interest" description="Disordered" evidence="1">
    <location>
        <begin position="1"/>
        <end position="79"/>
    </location>
</feature>
<evidence type="ECO:0000313" key="3">
    <source>
        <dbReference type="Proteomes" id="UP001169990"/>
    </source>
</evidence>
<name>A0AAW7LN21_BIFBR</name>
<dbReference type="EMBL" id="QELD01000024">
    <property type="protein sequence ID" value="MDN4188678.1"/>
    <property type="molecule type" value="Genomic_DNA"/>
</dbReference>
<reference evidence="2" key="1">
    <citation type="submission" date="2018-05" db="EMBL/GenBank/DDBJ databases">
        <authorList>
            <person name="Kondepudi K.K."/>
            <person name="Singh S."/>
            <person name="Chaudhry V."/>
            <person name="Mantri S."/>
            <person name="Bhadada S."/>
            <person name="Bishnoi M."/>
            <person name="Kaur J."/>
            <person name="Sharma S."/>
            <person name="Bhatia R."/>
        </authorList>
    </citation>
    <scope>NUCLEOTIDE SEQUENCE</scope>
    <source>
        <strain evidence="2">Bif11</strain>
    </source>
</reference>
<dbReference type="Proteomes" id="UP001169990">
    <property type="component" value="Unassembled WGS sequence"/>
</dbReference>